<dbReference type="Proteomes" id="UP000507470">
    <property type="component" value="Unassembled WGS sequence"/>
</dbReference>
<dbReference type="OrthoDB" id="6161736at2759"/>
<dbReference type="AlphaFoldDB" id="A0A6J8EKB6"/>
<evidence type="ECO:0000256" key="1">
    <source>
        <dbReference type="SAM" id="MobiDB-lite"/>
    </source>
</evidence>
<accession>A0A6J8EKB6</accession>
<feature type="region of interest" description="Disordered" evidence="1">
    <location>
        <begin position="295"/>
        <end position="318"/>
    </location>
</feature>
<gene>
    <name evidence="2" type="ORF">MCOR_52571</name>
</gene>
<organism evidence="2 3">
    <name type="scientific">Mytilus coruscus</name>
    <name type="common">Sea mussel</name>
    <dbReference type="NCBI Taxonomy" id="42192"/>
    <lineage>
        <taxon>Eukaryota</taxon>
        <taxon>Metazoa</taxon>
        <taxon>Spiralia</taxon>
        <taxon>Lophotrochozoa</taxon>
        <taxon>Mollusca</taxon>
        <taxon>Bivalvia</taxon>
        <taxon>Autobranchia</taxon>
        <taxon>Pteriomorphia</taxon>
        <taxon>Mytilida</taxon>
        <taxon>Mytiloidea</taxon>
        <taxon>Mytilidae</taxon>
        <taxon>Mytilinae</taxon>
        <taxon>Mytilus</taxon>
    </lineage>
</organism>
<protein>
    <submittedName>
        <fullName evidence="2">Uncharacterized protein</fullName>
    </submittedName>
</protein>
<evidence type="ECO:0000313" key="3">
    <source>
        <dbReference type="Proteomes" id="UP000507470"/>
    </source>
</evidence>
<dbReference type="EMBL" id="CACVKT020009100">
    <property type="protein sequence ID" value="CAC5420346.1"/>
    <property type="molecule type" value="Genomic_DNA"/>
</dbReference>
<sequence length="318" mass="37477">METGINRQGIFKLPYGHFDAKSISFFPYLLRGLGLRILKKLNSTLNEPREQFIISAIVSYNEIACRNTEVIREAEGEWESLNSDSLRFDHYSLSFHRLVFILNNHNPSIHGEARLLDPDGTTRRQIFDRPYQNKIGKESSHNFLAVMKEQFFKQFGENEKYVLIMFSHYIPCTLPGHMCAELLSEHSQSCGEQILIGYTNVYQDTDHNFALRLMNKSDNIHCIKQKDLKLNCRKNAKETRHEPDEDSDILETYLFDDEDYPNFKRMVKRFRNRSSKIKNRNRKIKKRIPKYLDRVHSSGDRYDDSDDDVNFGERNSDF</sequence>
<name>A0A6J8EKB6_MYTCO</name>
<evidence type="ECO:0000313" key="2">
    <source>
        <dbReference type="EMBL" id="CAC5420346.1"/>
    </source>
</evidence>
<keyword evidence="3" id="KW-1185">Reference proteome</keyword>
<proteinExistence type="predicted"/>
<reference evidence="2 3" key="1">
    <citation type="submission" date="2020-06" db="EMBL/GenBank/DDBJ databases">
        <authorList>
            <person name="Li R."/>
            <person name="Bekaert M."/>
        </authorList>
    </citation>
    <scope>NUCLEOTIDE SEQUENCE [LARGE SCALE GENOMIC DNA]</scope>
    <source>
        <strain evidence="3">wild</strain>
    </source>
</reference>